<dbReference type="OrthoDB" id="497410at2759"/>
<organism evidence="2 3">
    <name type="scientific">Gigaspora rosea</name>
    <dbReference type="NCBI Taxonomy" id="44941"/>
    <lineage>
        <taxon>Eukaryota</taxon>
        <taxon>Fungi</taxon>
        <taxon>Fungi incertae sedis</taxon>
        <taxon>Mucoromycota</taxon>
        <taxon>Glomeromycotina</taxon>
        <taxon>Glomeromycetes</taxon>
        <taxon>Diversisporales</taxon>
        <taxon>Gigasporaceae</taxon>
        <taxon>Gigaspora</taxon>
    </lineage>
</organism>
<dbReference type="EMBL" id="QKWP01001157">
    <property type="protein sequence ID" value="RIB11237.1"/>
    <property type="molecule type" value="Genomic_DNA"/>
</dbReference>
<dbReference type="Proteomes" id="UP000266673">
    <property type="component" value="Unassembled WGS sequence"/>
</dbReference>
<dbReference type="GO" id="GO:0005524">
    <property type="term" value="F:ATP binding"/>
    <property type="evidence" value="ECO:0007669"/>
    <property type="project" value="InterPro"/>
</dbReference>
<dbReference type="InterPro" id="IPR011009">
    <property type="entry name" value="Kinase-like_dom_sf"/>
</dbReference>
<name>A0A397UPV6_9GLOM</name>
<dbReference type="GO" id="GO:0004672">
    <property type="term" value="F:protein kinase activity"/>
    <property type="evidence" value="ECO:0007669"/>
    <property type="project" value="InterPro"/>
</dbReference>
<dbReference type="AlphaFoldDB" id="A0A397UPV6"/>
<dbReference type="STRING" id="44941.A0A397UPV6"/>
<evidence type="ECO:0000313" key="2">
    <source>
        <dbReference type="EMBL" id="RIB11237.1"/>
    </source>
</evidence>
<dbReference type="InterPro" id="IPR000719">
    <property type="entry name" value="Prot_kinase_dom"/>
</dbReference>
<evidence type="ECO:0000259" key="1">
    <source>
        <dbReference type="PROSITE" id="PS50011"/>
    </source>
</evidence>
<gene>
    <name evidence="2" type="ORF">C2G38_2104079</name>
</gene>
<comment type="caution">
    <text evidence="2">The sequence shown here is derived from an EMBL/GenBank/DDBJ whole genome shotgun (WGS) entry which is preliminary data.</text>
</comment>
<keyword evidence="3" id="KW-1185">Reference proteome</keyword>
<proteinExistence type="predicted"/>
<dbReference type="Gene3D" id="1.10.510.10">
    <property type="entry name" value="Transferase(Phosphotransferase) domain 1"/>
    <property type="match status" value="1"/>
</dbReference>
<feature type="domain" description="Protein kinase" evidence="1">
    <location>
        <begin position="1"/>
        <end position="53"/>
    </location>
</feature>
<dbReference type="PROSITE" id="PS50011">
    <property type="entry name" value="PROTEIN_KINASE_DOM"/>
    <property type="match status" value="1"/>
</dbReference>
<reference evidence="2 3" key="1">
    <citation type="submission" date="2018-06" db="EMBL/GenBank/DDBJ databases">
        <title>Comparative genomics reveals the genomic features of Rhizophagus irregularis, R. cerebriforme, R. diaphanum and Gigaspora rosea, and their symbiotic lifestyle signature.</title>
        <authorList>
            <person name="Morin E."/>
            <person name="San Clemente H."/>
            <person name="Chen E.C.H."/>
            <person name="De La Providencia I."/>
            <person name="Hainaut M."/>
            <person name="Kuo A."/>
            <person name="Kohler A."/>
            <person name="Murat C."/>
            <person name="Tang N."/>
            <person name="Roy S."/>
            <person name="Loubradou J."/>
            <person name="Henrissat B."/>
            <person name="Grigoriev I.V."/>
            <person name="Corradi N."/>
            <person name="Roux C."/>
            <person name="Martin F.M."/>
        </authorList>
    </citation>
    <scope>NUCLEOTIDE SEQUENCE [LARGE SCALE GENOMIC DNA]</scope>
    <source>
        <strain evidence="2 3">DAOM 194757</strain>
    </source>
</reference>
<sequence length="53" mass="5974">MIITDFGLAKSLENDTKSVHGGTCAFSDPEYLNNQFSYKRHKNSDIYSLGVLF</sequence>
<evidence type="ECO:0000313" key="3">
    <source>
        <dbReference type="Proteomes" id="UP000266673"/>
    </source>
</evidence>
<accession>A0A397UPV6</accession>
<protein>
    <recommendedName>
        <fullName evidence="1">Protein kinase domain-containing protein</fullName>
    </recommendedName>
</protein>
<dbReference type="SUPFAM" id="SSF56112">
    <property type="entry name" value="Protein kinase-like (PK-like)"/>
    <property type="match status" value="1"/>
</dbReference>